<protein>
    <recommendedName>
        <fullName evidence="3">NodB homology domain-containing protein</fullName>
    </recommendedName>
</protein>
<sequence>MYFHLTWQKFAMMVFVCFVLYTSLAGTAQIRADRYGSTPAFASVGLALQEIWLHVRYAVEGSVLRGSQLAGAAFGFVNAERTAANSNAKAIPVLTYHRIVDESGDLNNVTAARFRDQMLTLKRAGWETITLREYLDFMNRRRELPERSFLITFDDGAKESFYPVDPLFKMLGYEGVMYVIAQAPHIAESTYYLSEPEIKRMLATGRWEIGSHSYDGHRPYSSNAQGSSAIFFADKLWIESAGRLESEAEFTKRVQEDLIRARSELESTYGVKIDTFAFPLGNETGVEGAANFPAGASITEREAAKIYTVGFLQNNNQTYTFNHPISRSFIARRIHVDYDWSGERLLEEMENGLPKNLPYEDDFSRDRGWLAAWGTLDLGRNNLSLQADRNASSASAFLDGSALWKDYSFDASARWTNGSVFLLANLVDSKTYDSCAFSEGSVRIQSMVAGNTKTLAEKRDSRVARGNDVRIGIRVHDAVIECTWNYESILEAYDTERIGGIGVQIWNPEIGTAALQVSNILVRPYAASSTNPS</sequence>
<evidence type="ECO:0000313" key="5">
    <source>
        <dbReference type="Proteomes" id="UP000231192"/>
    </source>
</evidence>
<reference evidence="5" key="1">
    <citation type="submission" date="2017-09" db="EMBL/GenBank/DDBJ databases">
        <title>Depth-based differentiation of microbial function through sediment-hosted aquifers and enrichment of novel symbionts in the deep terrestrial subsurface.</title>
        <authorList>
            <person name="Probst A.J."/>
            <person name="Ladd B."/>
            <person name="Jarett J.K."/>
            <person name="Geller-Mcgrath D.E."/>
            <person name="Sieber C.M.K."/>
            <person name="Emerson J.B."/>
            <person name="Anantharaman K."/>
            <person name="Thomas B.C."/>
            <person name="Malmstrom R."/>
            <person name="Stieglmeier M."/>
            <person name="Klingl A."/>
            <person name="Woyke T."/>
            <person name="Ryan C.M."/>
            <person name="Banfield J.F."/>
        </authorList>
    </citation>
    <scope>NUCLEOTIDE SEQUENCE [LARGE SCALE GENOMIC DNA]</scope>
</reference>
<dbReference type="GO" id="GO:0005975">
    <property type="term" value="P:carbohydrate metabolic process"/>
    <property type="evidence" value="ECO:0007669"/>
    <property type="project" value="InterPro"/>
</dbReference>
<evidence type="ECO:0000313" key="4">
    <source>
        <dbReference type="EMBL" id="PIR84106.1"/>
    </source>
</evidence>
<name>A0A2H0UEJ9_9BACT</name>
<keyword evidence="2" id="KW-0732">Signal</keyword>
<gene>
    <name evidence="4" type="ORF">COU18_01750</name>
</gene>
<dbReference type="InterPro" id="IPR051398">
    <property type="entry name" value="Polysacch_Deacetylase"/>
</dbReference>
<comment type="subcellular location">
    <subcellularLocation>
        <location evidence="1">Secreted</location>
    </subcellularLocation>
</comment>
<organism evidence="4 5">
    <name type="scientific">Candidatus Kaiserbacteria bacterium CG10_big_fil_rev_8_21_14_0_10_51_14</name>
    <dbReference type="NCBI Taxonomy" id="1974610"/>
    <lineage>
        <taxon>Bacteria</taxon>
        <taxon>Candidatus Kaiseribacteriota</taxon>
    </lineage>
</organism>
<dbReference type="Gene3D" id="2.60.120.560">
    <property type="entry name" value="Exo-inulinase, domain 1"/>
    <property type="match status" value="1"/>
</dbReference>
<dbReference type="AlphaFoldDB" id="A0A2H0UEJ9"/>
<dbReference type="EMBL" id="PFBK01000003">
    <property type="protein sequence ID" value="PIR84106.1"/>
    <property type="molecule type" value="Genomic_DNA"/>
</dbReference>
<dbReference type="PANTHER" id="PTHR34216">
    <property type="match status" value="1"/>
</dbReference>
<dbReference type="InterPro" id="IPR002509">
    <property type="entry name" value="NODB_dom"/>
</dbReference>
<dbReference type="GO" id="GO:0005576">
    <property type="term" value="C:extracellular region"/>
    <property type="evidence" value="ECO:0007669"/>
    <property type="project" value="UniProtKB-SubCell"/>
</dbReference>
<dbReference type="InterPro" id="IPR011330">
    <property type="entry name" value="Glyco_hydro/deAcase_b/a-brl"/>
</dbReference>
<dbReference type="PANTHER" id="PTHR34216:SF3">
    <property type="entry name" value="POLY-BETA-1,6-N-ACETYL-D-GLUCOSAMINE N-DEACETYLASE"/>
    <property type="match status" value="1"/>
</dbReference>
<dbReference type="Gene3D" id="3.20.20.370">
    <property type="entry name" value="Glycoside hydrolase/deacetylase"/>
    <property type="match status" value="1"/>
</dbReference>
<evidence type="ECO:0000259" key="3">
    <source>
        <dbReference type="Pfam" id="PF01522"/>
    </source>
</evidence>
<evidence type="ECO:0000256" key="1">
    <source>
        <dbReference type="ARBA" id="ARBA00004613"/>
    </source>
</evidence>
<dbReference type="Pfam" id="PF01522">
    <property type="entry name" value="Polysacc_deac_1"/>
    <property type="match status" value="1"/>
</dbReference>
<comment type="caution">
    <text evidence="4">The sequence shown here is derived from an EMBL/GenBank/DDBJ whole genome shotgun (WGS) entry which is preliminary data.</text>
</comment>
<dbReference type="GO" id="GO:0016810">
    <property type="term" value="F:hydrolase activity, acting on carbon-nitrogen (but not peptide) bonds"/>
    <property type="evidence" value="ECO:0007669"/>
    <property type="project" value="InterPro"/>
</dbReference>
<evidence type="ECO:0000256" key="2">
    <source>
        <dbReference type="ARBA" id="ARBA00022729"/>
    </source>
</evidence>
<dbReference type="Proteomes" id="UP000231192">
    <property type="component" value="Unassembled WGS sequence"/>
</dbReference>
<feature type="domain" description="NodB homology" evidence="3">
    <location>
        <begin position="143"/>
        <end position="282"/>
    </location>
</feature>
<accession>A0A2H0UEJ9</accession>
<dbReference type="SUPFAM" id="SSF88713">
    <property type="entry name" value="Glycoside hydrolase/deacetylase"/>
    <property type="match status" value="1"/>
</dbReference>
<proteinExistence type="predicted"/>